<dbReference type="AlphaFoldDB" id="A0A2N9LQD4"/>
<dbReference type="Proteomes" id="UP000239735">
    <property type="component" value="Unassembled WGS sequence"/>
</dbReference>
<protein>
    <submittedName>
        <fullName evidence="1">Uncharacterized protein</fullName>
    </submittedName>
</protein>
<evidence type="ECO:0000313" key="2">
    <source>
        <dbReference type="Proteomes" id="UP000239735"/>
    </source>
</evidence>
<gene>
    <name evidence="1" type="ORF">SBA5_50035</name>
</gene>
<sequence length="214" mass="23880">MMRETIMIRTRPLKAFLPSFVLSLLAGTVGLLPAQPSPGMAALTPYTTCNFSDGLQVVQVDPLASEITSREVETDSGSRQINLEAGLRIMFAYPGTDFYANVKAELLPAANYAQLKQFLLDNLQHLGHGNIMNTSLHSPLNGFEAHGLDREKLEGGVLGIYLLFDDPAHAVTTIYMLNQEPQDRKFQTIEEYRRLRDQFLASYSACIRTNQQSR</sequence>
<evidence type="ECO:0000313" key="1">
    <source>
        <dbReference type="EMBL" id="SPE25446.1"/>
    </source>
</evidence>
<reference evidence="2" key="1">
    <citation type="submission" date="2018-02" db="EMBL/GenBank/DDBJ databases">
        <authorList>
            <person name="Hausmann B."/>
        </authorList>
    </citation>
    <scope>NUCLEOTIDE SEQUENCE [LARGE SCALE GENOMIC DNA]</scope>
    <source>
        <strain evidence="2">Peat soil MAG SbA5</strain>
    </source>
</reference>
<proteinExistence type="predicted"/>
<name>A0A2N9LQD4_9BACT</name>
<accession>A0A2N9LQD4</accession>
<organism evidence="1 2">
    <name type="scientific">Candidatus Sulfuritelmatomonas gaucii</name>
    <dbReference type="NCBI Taxonomy" id="2043161"/>
    <lineage>
        <taxon>Bacteria</taxon>
        <taxon>Pseudomonadati</taxon>
        <taxon>Acidobacteriota</taxon>
        <taxon>Terriglobia</taxon>
        <taxon>Terriglobales</taxon>
        <taxon>Acidobacteriaceae</taxon>
        <taxon>Candidatus Sulfuritelmatomonas</taxon>
    </lineage>
</organism>
<dbReference type="EMBL" id="OKRB01000108">
    <property type="protein sequence ID" value="SPE25446.1"/>
    <property type="molecule type" value="Genomic_DNA"/>
</dbReference>